<proteinExistence type="inferred from homology"/>
<keyword evidence="3" id="KW-0276">Fatty acid metabolism</keyword>
<dbReference type="InterPro" id="IPR014748">
    <property type="entry name" value="Enoyl-CoA_hydra_C"/>
</dbReference>
<dbReference type="GO" id="GO:0006631">
    <property type="term" value="P:fatty acid metabolic process"/>
    <property type="evidence" value="ECO:0007669"/>
    <property type="project" value="UniProtKB-KW"/>
</dbReference>
<evidence type="ECO:0000256" key="1">
    <source>
        <dbReference type="ARBA" id="ARBA00002994"/>
    </source>
</evidence>
<comment type="function">
    <text evidence="1">Could possibly oxidize fatty acids using specific components.</text>
</comment>
<dbReference type="SUPFAM" id="SSF52096">
    <property type="entry name" value="ClpP/crotonase"/>
    <property type="match status" value="1"/>
</dbReference>
<keyword evidence="8" id="KW-1185">Reference proteome</keyword>
<name>A0A3A4JX12_9NOCA</name>
<dbReference type="RefSeq" id="WP_120041993.1">
    <property type="nucleotide sequence ID" value="NZ_QZFU01000019.1"/>
</dbReference>
<comment type="catalytic activity">
    <reaction evidence="5">
        <text>a 4-saturated-(3S)-3-hydroxyacyl-CoA = a (3E)-enoyl-CoA + H2O</text>
        <dbReference type="Rhea" id="RHEA:20724"/>
        <dbReference type="ChEBI" id="CHEBI:15377"/>
        <dbReference type="ChEBI" id="CHEBI:58521"/>
        <dbReference type="ChEBI" id="CHEBI:137480"/>
        <dbReference type="EC" id="4.2.1.17"/>
    </reaction>
</comment>
<dbReference type="GO" id="GO:0004300">
    <property type="term" value="F:enoyl-CoA hydratase activity"/>
    <property type="evidence" value="ECO:0007669"/>
    <property type="project" value="UniProtKB-EC"/>
</dbReference>
<dbReference type="Pfam" id="PF00378">
    <property type="entry name" value="ECH_1"/>
    <property type="match status" value="1"/>
</dbReference>
<dbReference type="InterPro" id="IPR018376">
    <property type="entry name" value="Enoyl-CoA_hyd/isom_CS"/>
</dbReference>
<evidence type="ECO:0000256" key="5">
    <source>
        <dbReference type="ARBA" id="ARBA00023717"/>
    </source>
</evidence>
<sequence length="273" mass="29238">MTTASIAADRTEIPILVSRDGPIATLTLNRPDRKNALDPDGWTALYQALEDLAGDDAVRIVTVTGAGGNFCAGADLGNRSREEHPLARMRRIGKVALAVHEFPKPVIALVEGAAVGAGMNLALSCDFVVAAESARFSEIFALRGLSMDFGGSWLLPRLVGLQQAKRLTMLAEMLSAEQAAEYGLVTWVRPDTEVVDFTAELARRLAALPPVALAQTKSLLHRGADQTLHEALENEARAQVVNLATEDVPAAYRAFLDKSAPPVYTGRWAIGRG</sequence>
<comment type="catalytic activity">
    <reaction evidence="4">
        <text>a (3S)-3-hydroxyacyl-CoA = a (2E)-enoyl-CoA + H2O</text>
        <dbReference type="Rhea" id="RHEA:16105"/>
        <dbReference type="ChEBI" id="CHEBI:15377"/>
        <dbReference type="ChEBI" id="CHEBI:57318"/>
        <dbReference type="ChEBI" id="CHEBI:58856"/>
        <dbReference type="EC" id="4.2.1.17"/>
    </reaction>
</comment>
<evidence type="ECO:0000256" key="3">
    <source>
        <dbReference type="ARBA" id="ARBA00022832"/>
    </source>
</evidence>
<dbReference type="Gene3D" id="1.10.12.10">
    <property type="entry name" value="Lyase 2-enoyl-coa Hydratase, Chain A, domain 2"/>
    <property type="match status" value="1"/>
</dbReference>
<dbReference type="EMBL" id="QZFU01000019">
    <property type="protein sequence ID" value="RJO75119.1"/>
    <property type="molecule type" value="Genomic_DNA"/>
</dbReference>
<keyword evidence="3" id="KW-0443">Lipid metabolism</keyword>
<dbReference type="PANTHER" id="PTHR43802:SF1">
    <property type="entry name" value="IP11341P-RELATED"/>
    <property type="match status" value="1"/>
</dbReference>
<dbReference type="InterPro" id="IPR001753">
    <property type="entry name" value="Enoyl-CoA_hydra/iso"/>
</dbReference>
<accession>A0A3A4JX12</accession>
<dbReference type="AlphaFoldDB" id="A0A3A4JX12"/>
<evidence type="ECO:0000256" key="4">
    <source>
        <dbReference type="ARBA" id="ARBA00023709"/>
    </source>
</evidence>
<dbReference type="Gene3D" id="3.90.226.10">
    <property type="entry name" value="2-enoyl-CoA Hydratase, Chain A, domain 1"/>
    <property type="match status" value="1"/>
</dbReference>
<dbReference type="OrthoDB" id="9777711at2"/>
<dbReference type="PROSITE" id="PS00166">
    <property type="entry name" value="ENOYL_COA_HYDRATASE"/>
    <property type="match status" value="1"/>
</dbReference>
<evidence type="ECO:0000256" key="6">
    <source>
        <dbReference type="RuleBase" id="RU003707"/>
    </source>
</evidence>
<evidence type="ECO:0000256" key="2">
    <source>
        <dbReference type="ARBA" id="ARBA00005254"/>
    </source>
</evidence>
<reference evidence="7 8" key="1">
    <citation type="submission" date="2018-09" db="EMBL/GenBank/DDBJ databases">
        <title>YIM PH21274 draft genome.</title>
        <authorList>
            <person name="Miao C."/>
        </authorList>
    </citation>
    <scope>NUCLEOTIDE SEQUENCE [LARGE SCALE GENOMIC DNA]</scope>
    <source>
        <strain evidence="7 8">YIM PH 21724</strain>
    </source>
</reference>
<organism evidence="7 8">
    <name type="scientific">Nocardia panacis</name>
    <dbReference type="NCBI Taxonomy" id="2340916"/>
    <lineage>
        <taxon>Bacteria</taxon>
        <taxon>Bacillati</taxon>
        <taxon>Actinomycetota</taxon>
        <taxon>Actinomycetes</taxon>
        <taxon>Mycobacteriales</taxon>
        <taxon>Nocardiaceae</taxon>
        <taxon>Nocardia</taxon>
    </lineage>
</organism>
<dbReference type="Proteomes" id="UP000266677">
    <property type="component" value="Unassembled WGS sequence"/>
</dbReference>
<dbReference type="InterPro" id="IPR029045">
    <property type="entry name" value="ClpP/crotonase-like_dom_sf"/>
</dbReference>
<dbReference type="CDD" id="cd06558">
    <property type="entry name" value="crotonase-like"/>
    <property type="match status" value="1"/>
</dbReference>
<protein>
    <submittedName>
        <fullName evidence="7">Enoyl-CoA hydratase</fullName>
    </submittedName>
</protein>
<comment type="caution">
    <text evidence="7">The sequence shown here is derived from an EMBL/GenBank/DDBJ whole genome shotgun (WGS) entry which is preliminary data.</text>
</comment>
<gene>
    <name evidence="7" type="ORF">D5S18_17255</name>
</gene>
<evidence type="ECO:0000313" key="7">
    <source>
        <dbReference type="EMBL" id="RJO75119.1"/>
    </source>
</evidence>
<dbReference type="PANTHER" id="PTHR43802">
    <property type="entry name" value="ENOYL-COA HYDRATASE"/>
    <property type="match status" value="1"/>
</dbReference>
<comment type="similarity">
    <text evidence="2 6">Belongs to the enoyl-CoA hydratase/isomerase family.</text>
</comment>
<evidence type="ECO:0000313" key="8">
    <source>
        <dbReference type="Proteomes" id="UP000266677"/>
    </source>
</evidence>